<proteinExistence type="predicted"/>
<feature type="compositionally biased region" description="Polar residues" evidence="2">
    <location>
        <begin position="800"/>
        <end position="811"/>
    </location>
</feature>
<feature type="coiled-coil region" evidence="1">
    <location>
        <begin position="874"/>
        <end position="908"/>
    </location>
</feature>
<dbReference type="EMBL" id="BKCJ010002515">
    <property type="protein sequence ID" value="GEU49079.1"/>
    <property type="molecule type" value="Genomic_DNA"/>
</dbReference>
<evidence type="ECO:0000313" key="4">
    <source>
        <dbReference type="EMBL" id="GEU49079.1"/>
    </source>
</evidence>
<protein>
    <submittedName>
        <fullName evidence="5">Putative ribonuclease H-like domain-containing protein</fullName>
    </submittedName>
</protein>
<dbReference type="PANTHER" id="PTHR11439:SF495">
    <property type="entry name" value="REVERSE TRANSCRIPTASE, RNA-DEPENDENT DNA POLYMERASE-RELATED"/>
    <property type="match status" value="1"/>
</dbReference>
<dbReference type="PANTHER" id="PTHR11439">
    <property type="entry name" value="GAG-POL-RELATED RETROTRANSPOSON"/>
    <property type="match status" value="1"/>
</dbReference>
<dbReference type="Pfam" id="PF07727">
    <property type="entry name" value="RVT_2"/>
    <property type="match status" value="1"/>
</dbReference>
<feature type="region of interest" description="Disordered" evidence="2">
    <location>
        <begin position="768"/>
        <end position="813"/>
    </location>
</feature>
<evidence type="ECO:0000256" key="1">
    <source>
        <dbReference type="SAM" id="Coils"/>
    </source>
</evidence>
<organism evidence="5">
    <name type="scientific">Tanacetum cinerariifolium</name>
    <name type="common">Dalmatian daisy</name>
    <name type="synonym">Chrysanthemum cinerariifolium</name>
    <dbReference type="NCBI Taxonomy" id="118510"/>
    <lineage>
        <taxon>Eukaryota</taxon>
        <taxon>Viridiplantae</taxon>
        <taxon>Streptophyta</taxon>
        <taxon>Embryophyta</taxon>
        <taxon>Tracheophyta</taxon>
        <taxon>Spermatophyta</taxon>
        <taxon>Magnoliopsida</taxon>
        <taxon>eudicotyledons</taxon>
        <taxon>Gunneridae</taxon>
        <taxon>Pentapetalae</taxon>
        <taxon>asterids</taxon>
        <taxon>campanulids</taxon>
        <taxon>Asterales</taxon>
        <taxon>Asteraceae</taxon>
        <taxon>Asteroideae</taxon>
        <taxon>Anthemideae</taxon>
        <taxon>Anthemidinae</taxon>
        <taxon>Tanacetum</taxon>
    </lineage>
</organism>
<keyword evidence="1" id="KW-0175">Coiled coil</keyword>
<evidence type="ECO:0000256" key="2">
    <source>
        <dbReference type="SAM" id="MobiDB-lite"/>
    </source>
</evidence>
<gene>
    <name evidence="4" type="ORF">Tci_021057</name>
    <name evidence="5" type="ORF">Tci_021129</name>
</gene>
<accession>A0A6L2KI32</accession>
<comment type="caution">
    <text evidence="5">The sequence shown here is derived from an EMBL/GenBank/DDBJ whole genome shotgun (WGS) entry which is preliminary data.</text>
</comment>
<reference evidence="5" key="1">
    <citation type="journal article" date="2019" name="Sci. Rep.">
        <title>Draft genome of Tanacetum cinerariifolium, the natural source of mosquito coil.</title>
        <authorList>
            <person name="Yamashiro T."/>
            <person name="Shiraishi A."/>
            <person name="Satake H."/>
            <person name="Nakayama K."/>
        </authorList>
    </citation>
    <scope>NUCLEOTIDE SEQUENCE</scope>
</reference>
<dbReference type="EMBL" id="BKCJ010002524">
    <property type="protein sequence ID" value="GEU49151.1"/>
    <property type="molecule type" value="Genomic_DNA"/>
</dbReference>
<feature type="compositionally biased region" description="Low complexity" evidence="2">
    <location>
        <begin position="777"/>
        <end position="791"/>
    </location>
</feature>
<dbReference type="InterPro" id="IPR013103">
    <property type="entry name" value="RVT_2"/>
</dbReference>
<name>A0A6L2KI32_TANCI</name>
<feature type="domain" description="Reverse transcriptase Ty1/copia-type" evidence="3">
    <location>
        <begin position="514"/>
        <end position="557"/>
    </location>
</feature>
<evidence type="ECO:0000313" key="5">
    <source>
        <dbReference type="EMBL" id="GEU49151.1"/>
    </source>
</evidence>
<sequence length="1114" mass="126727">MVAASKIPMLKPGEYEIWRMRTEQYIQMIDYALWEVIENGTTLPITKVVEGVTTDVPITTAEEKAQGRLEVKARSTLMIGISNEHQLKFNSIKDAKKLQKLMSQLELLEEKLSQEDVNQKLLRSLSPEWNTHVVVWKNKADLNTMSMDDLNNNLKVYEPKVKGISSSSSSTQNLAFVQSNSPQLVHEDLEQIHLDGMEEMDLRWQMDMLTMRDRRFFKKTGRKLTVNGNETIVFYKSNVECYNCHKREYFARECKALKNQDNKHKESSRRSVLMETSTPTALVSCVGLGNFMPLTPDLSFTGLDEFVNKHVVENCKAKSSEEDPEVVRKNDDALVIEEWVSDNEEEDVSQPKNEKKIVRPSIAKIEFVKPKQQEKTARKTIKQVEQHTQNTIGNPQIDLQDQGVIDQEKEDNVNSTNNVNIVSSTVNTAGTNGVNAVGENICIKLQFDLNMPALKDVSTFDFSIDDEDDDAVATIQVGLIPTTRIHKDHHLDQVIEDLQLATQTRKMLKNLEEHGFIKEEVYVCQPLGFEDPEFLDRVYKVKKALYGLYQAPRAWSMIGSLMYLTSSRPDIMFTVCACARYQVNPKVSHLHAMKRILRYLKGQPKLGLWYPKDSSFDLVAYTDSDYAGSSLDKKSTTRGFQFLRCRLISWQCKKQIVVENSTTEAEYLWSTTMAKTINRQAQLHAKVDGKKIIVTESSVRRDLRLADEEGIDCLPNFTIFEQIALMGMIRNLDNVSSKILMYPRVGKGFFGKVTPLFQIMVQQLGKGSTIPTDPQHTPTIIQPSSSQPQKIQKPRKPTRNHIQVPQPSGPTESIADEAVHKELGDRLVRPATTASSLEAEQDSGAKKPWGILLLKLGLKEYLNNPMIRCSQEKKTTQKKEIASQQDEIASLKRRVKKLKRRNRKFGEDESKQGRRIDVIDADKDITLVSVQDDADKEMFNVNTLVGDEVFIEQEVVVKKANDEVNVVEEVVDAAQVSTVATTVTITTEEITLAQALEALKTSKPKVKGIFLRARLDEEAAKKLQVEFDEEERLAREKAKKEKRANIALIEECDDIQAKIDVEHQLAEILQAQEQEKLSDTEKATLFQQLLEKRRKHFAAKRAEEKRNKPPSKAQ</sequence>
<evidence type="ECO:0000259" key="3">
    <source>
        <dbReference type="Pfam" id="PF07727"/>
    </source>
</evidence>
<dbReference type="AlphaFoldDB" id="A0A6L2KI32"/>